<dbReference type="RefSeq" id="WP_304275136.1">
    <property type="nucleotide sequence ID" value="NZ_QFQZ01000011.1"/>
</dbReference>
<name>A0A2W5X532_9CAUL</name>
<feature type="domain" description="Metallo-beta-lactamase" evidence="1">
    <location>
        <begin position="56"/>
        <end position="238"/>
    </location>
</feature>
<protein>
    <submittedName>
        <fullName evidence="2">Phosphoribosyl 1,2-cyclic phosphodiesterase</fullName>
    </submittedName>
</protein>
<sequence>MTATLEFTILGSGSSGGVPRADGNWGDCDPAEPKNHRSRCSLLVRRLGEGGRPHQTTVIIDTAPDLRLQTAAANVRRVDAALFTHDHADQAHGVDDLRPFFLNQRVRIPTYMDQATHDGLLRRFEYIFRTQGGYPAICEPRLLPPLGHDFNLSGPSGDISVHTFDVDHGEVRAVGYRIGDVAYTPDVRAIPESSWADLADLEVWIVDALRWTPHPTHAHVDLALEWIARAKPKRAILTNLHIDLDYNALAARLPPGVEPAYDGMRFQMPALDL</sequence>
<evidence type="ECO:0000259" key="1">
    <source>
        <dbReference type="Pfam" id="PF12706"/>
    </source>
</evidence>
<dbReference type="PANTHER" id="PTHR42663">
    <property type="entry name" value="HYDROLASE C777.06C-RELATED-RELATED"/>
    <property type="match status" value="1"/>
</dbReference>
<dbReference type="Proteomes" id="UP000249393">
    <property type="component" value="Unassembled WGS sequence"/>
</dbReference>
<organism evidence="2 3">
    <name type="scientific">Caulobacter segnis</name>
    <dbReference type="NCBI Taxonomy" id="88688"/>
    <lineage>
        <taxon>Bacteria</taxon>
        <taxon>Pseudomonadati</taxon>
        <taxon>Pseudomonadota</taxon>
        <taxon>Alphaproteobacteria</taxon>
        <taxon>Caulobacterales</taxon>
        <taxon>Caulobacteraceae</taxon>
        <taxon>Caulobacter</taxon>
    </lineage>
</organism>
<dbReference type="EMBL" id="QFQZ01000011">
    <property type="protein sequence ID" value="PZR35914.1"/>
    <property type="molecule type" value="Genomic_DNA"/>
</dbReference>
<evidence type="ECO:0000313" key="2">
    <source>
        <dbReference type="EMBL" id="PZR35914.1"/>
    </source>
</evidence>
<reference evidence="2 3" key="1">
    <citation type="submission" date="2017-08" db="EMBL/GenBank/DDBJ databases">
        <title>Infants hospitalized years apart are colonized by the same room-sourced microbial strains.</title>
        <authorList>
            <person name="Brooks B."/>
            <person name="Olm M.R."/>
            <person name="Firek B.A."/>
            <person name="Baker R."/>
            <person name="Thomas B.C."/>
            <person name="Morowitz M.J."/>
            <person name="Banfield J.F."/>
        </authorList>
    </citation>
    <scope>NUCLEOTIDE SEQUENCE [LARGE SCALE GENOMIC DNA]</scope>
    <source>
        <strain evidence="2">S2_003_000_R2_4</strain>
    </source>
</reference>
<dbReference type="PANTHER" id="PTHR42663:SF6">
    <property type="entry name" value="HYDROLASE C777.06C-RELATED"/>
    <property type="match status" value="1"/>
</dbReference>
<dbReference type="SUPFAM" id="SSF56281">
    <property type="entry name" value="Metallo-hydrolase/oxidoreductase"/>
    <property type="match status" value="1"/>
</dbReference>
<accession>A0A2W5X532</accession>
<dbReference type="Gene3D" id="3.60.15.10">
    <property type="entry name" value="Ribonuclease Z/Hydroxyacylglutathione hydrolase-like"/>
    <property type="match status" value="1"/>
</dbReference>
<dbReference type="InterPro" id="IPR036866">
    <property type="entry name" value="RibonucZ/Hydroxyglut_hydro"/>
</dbReference>
<dbReference type="Pfam" id="PF12706">
    <property type="entry name" value="Lactamase_B_2"/>
    <property type="match status" value="1"/>
</dbReference>
<evidence type="ECO:0000313" key="3">
    <source>
        <dbReference type="Proteomes" id="UP000249393"/>
    </source>
</evidence>
<proteinExistence type="predicted"/>
<dbReference type="InterPro" id="IPR001279">
    <property type="entry name" value="Metallo-B-lactamas"/>
</dbReference>
<dbReference type="AlphaFoldDB" id="A0A2W5X532"/>
<gene>
    <name evidence="2" type="ORF">DI526_05540</name>
</gene>
<comment type="caution">
    <text evidence="2">The sequence shown here is derived from an EMBL/GenBank/DDBJ whole genome shotgun (WGS) entry which is preliminary data.</text>
</comment>
<dbReference type="CDD" id="cd16279">
    <property type="entry name" value="metallo-hydrolase-like_MBL-fold"/>
    <property type="match status" value="1"/>
</dbReference>